<dbReference type="Proteomes" id="UP000234775">
    <property type="component" value="Unassembled WGS sequence"/>
</dbReference>
<evidence type="ECO:0000256" key="6">
    <source>
        <dbReference type="ARBA" id="ARBA00022827"/>
    </source>
</evidence>
<name>A0A109RC84_9LACT</name>
<dbReference type="SUPFAM" id="SSF143631">
    <property type="entry name" value="ApbE-like"/>
    <property type="match status" value="1"/>
</dbReference>
<keyword evidence="12" id="KW-0997">Cell inner membrane</keyword>
<keyword evidence="5 10" id="KW-0479">Metal-binding</keyword>
<comment type="function">
    <text evidence="12">Flavin transferase that catalyzes the transfer of the FMN moiety of FAD and its covalent binding to the hydroxyl group of a threonine residue in a target flavoprotein.</text>
</comment>
<protein>
    <recommendedName>
        <fullName evidence="2 10">FAD:protein FMN transferase</fullName>
        <ecNumber evidence="1 10">2.7.1.180</ecNumber>
    </recommendedName>
    <alternativeName>
        <fullName evidence="8 10">Flavin transferase</fullName>
    </alternativeName>
</protein>
<feature type="binding site" evidence="11">
    <location>
        <position position="189"/>
    </location>
    <ligand>
        <name>Mg(2+)</name>
        <dbReference type="ChEBI" id="CHEBI:18420"/>
    </ligand>
</feature>
<accession>A0A109RC84</accession>
<keyword evidence="3 10" id="KW-0285">Flavoprotein</keyword>
<evidence type="ECO:0000256" key="11">
    <source>
        <dbReference type="PIRSR" id="PIRSR006268-2"/>
    </source>
</evidence>
<feature type="transmembrane region" description="Helical" evidence="13">
    <location>
        <begin position="12"/>
        <end position="28"/>
    </location>
</feature>
<gene>
    <name evidence="14" type="ORF">CYJ27_00645</name>
</gene>
<reference evidence="14 15" key="1">
    <citation type="submission" date="2017-12" db="EMBL/GenBank/DDBJ databases">
        <title>Phylogenetic diversity of female urinary microbiome.</title>
        <authorList>
            <person name="Thomas-White K."/>
            <person name="Wolfe A.J."/>
        </authorList>
    </citation>
    <scope>NUCLEOTIDE SEQUENCE [LARGE SCALE GENOMIC DNA]</scope>
    <source>
        <strain evidence="14 15">UMB0844</strain>
    </source>
</reference>
<evidence type="ECO:0000256" key="8">
    <source>
        <dbReference type="ARBA" id="ARBA00031306"/>
    </source>
</evidence>
<dbReference type="GO" id="GO:0046872">
    <property type="term" value="F:metal ion binding"/>
    <property type="evidence" value="ECO:0007669"/>
    <property type="project" value="UniProtKB-UniRule"/>
</dbReference>
<dbReference type="EMBL" id="PKGZ01000001">
    <property type="protein sequence ID" value="PKY91981.1"/>
    <property type="molecule type" value="Genomic_DNA"/>
</dbReference>
<dbReference type="PANTHER" id="PTHR30040:SF2">
    <property type="entry name" value="FAD:PROTEIN FMN TRANSFERASE"/>
    <property type="match status" value="1"/>
</dbReference>
<evidence type="ECO:0000256" key="12">
    <source>
        <dbReference type="RuleBase" id="RU363002"/>
    </source>
</evidence>
<dbReference type="InterPro" id="IPR003374">
    <property type="entry name" value="ApbE-like_sf"/>
</dbReference>
<evidence type="ECO:0000313" key="14">
    <source>
        <dbReference type="EMBL" id="PKY91981.1"/>
    </source>
</evidence>
<keyword evidence="4 10" id="KW-0808">Transferase</keyword>
<keyword evidence="13" id="KW-0812">Transmembrane</keyword>
<dbReference type="AlphaFoldDB" id="A0A109RC84"/>
<dbReference type="PANTHER" id="PTHR30040">
    <property type="entry name" value="THIAMINE BIOSYNTHESIS LIPOPROTEIN APBE"/>
    <property type="match status" value="1"/>
</dbReference>
<evidence type="ECO:0000256" key="3">
    <source>
        <dbReference type="ARBA" id="ARBA00022630"/>
    </source>
</evidence>
<evidence type="ECO:0000256" key="13">
    <source>
        <dbReference type="SAM" id="Phobius"/>
    </source>
</evidence>
<keyword evidence="6 10" id="KW-0274">FAD</keyword>
<evidence type="ECO:0000256" key="9">
    <source>
        <dbReference type="ARBA" id="ARBA00048540"/>
    </source>
</evidence>
<organism evidence="14 15">
    <name type="scientific">Aerococcus christensenii</name>
    <dbReference type="NCBI Taxonomy" id="87541"/>
    <lineage>
        <taxon>Bacteria</taxon>
        <taxon>Bacillati</taxon>
        <taxon>Bacillota</taxon>
        <taxon>Bacilli</taxon>
        <taxon>Lactobacillales</taxon>
        <taxon>Aerococcaceae</taxon>
        <taxon>Aerococcus</taxon>
    </lineage>
</organism>
<dbReference type="RefSeq" id="WP_060776547.1">
    <property type="nucleotide sequence ID" value="NZ_CP014159.1"/>
</dbReference>
<comment type="subcellular location">
    <subcellularLocation>
        <location evidence="12">Cell inner membrane</location>
        <topology evidence="12">Lipid-anchor</topology>
        <orientation evidence="12">Periplasmic side</orientation>
    </subcellularLocation>
</comment>
<keyword evidence="13" id="KW-1133">Transmembrane helix</keyword>
<dbReference type="InterPro" id="IPR024932">
    <property type="entry name" value="ApbE"/>
</dbReference>
<evidence type="ECO:0000256" key="7">
    <source>
        <dbReference type="ARBA" id="ARBA00022842"/>
    </source>
</evidence>
<keyword evidence="12" id="KW-0449">Lipoprotein</keyword>
<sequence length="359" mass="40071">MKRSLRKHSKWYVFLIVILVVGCWFFFSNKGEETGELKVTKTPIERSESLLHTACQIQIFHDGDQAIQAMRESFDYIKDMEDQLGTYNEGSDVYRINENAGKGPVKVGDAAFDVIKKGCEYAEKTNGRLDITIGAVVRLWRIGSEDARKPEDWEIKEALKKIDYKKVKLNEEEHTVELLEKGMAIELGAISKGYIADGIKAIMQRHGVRSAIVNLGGNVLVLGKSPSNSEGWRIGIQNPDETRGDTIGSERVKDSSVVTSGIYEQYLQVGDTKYHHILNPQTGYPVENNLSGVTIFSKTSVNGDALSTSAFLYGLEDGMAFINQLDGVEAVFITKDHKVYVTDGLKGHFKVNHKGYQLQ</sequence>
<dbReference type="EC" id="2.7.1.180" evidence="1 10"/>
<keyword evidence="7 10" id="KW-0460">Magnesium</keyword>
<dbReference type="PIRSF" id="PIRSF006268">
    <property type="entry name" value="ApbE"/>
    <property type="match status" value="1"/>
</dbReference>
<keyword evidence="13" id="KW-0472">Membrane</keyword>
<keyword evidence="15" id="KW-1185">Reference proteome</keyword>
<evidence type="ECO:0000256" key="1">
    <source>
        <dbReference type="ARBA" id="ARBA00011955"/>
    </source>
</evidence>
<proteinExistence type="inferred from homology"/>
<evidence type="ECO:0000256" key="5">
    <source>
        <dbReference type="ARBA" id="ARBA00022723"/>
    </source>
</evidence>
<keyword evidence="12" id="KW-1003">Cell membrane</keyword>
<comment type="similarity">
    <text evidence="10 12">Belongs to the ApbE family.</text>
</comment>
<comment type="cofactor">
    <cofactor evidence="11">
        <name>Mg(2+)</name>
        <dbReference type="ChEBI" id="CHEBI:18420"/>
    </cofactor>
    <cofactor evidence="11">
        <name>Mn(2+)</name>
        <dbReference type="ChEBI" id="CHEBI:29035"/>
    </cofactor>
    <text evidence="11">Magnesium. Can also use manganese.</text>
</comment>
<evidence type="ECO:0000256" key="4">
    <source>
        <dbReference type="ARBA" id="ARBA00022679"/>
    </source>
</evidence>
<dbReference type="GO" id="GO:0016740">
    <property type="term" value="F:transferase activity"/>
    <property type="evidence" value="ECO:0007669"/>
    <property type="project" value="UniProtKB-UniRule"/>
</dbReference>
<comment type="catalytic activity">
    <reaction evidence="9 10 12">
        <text>L-threonyl-[protein] + FAD = FMN-L-threonyl-[protein] + AMP + H(+)</text>
        <dbReference type="Rhea" id="RHEA:36847"/>
        <dbReference type="Rhea" id="RHEA-COMP:11060"/>
        <dbReference type="Rhea" id="RHEA-COMP:11061"/>
        <dbReference type="ChEBI" id="CHEBI:15378"/>
        <dbReference type="ChEBI" id="CHEBI:30013"/>
        <dbReference type="ChEBI" id="CHEBI:57692"/>
        <dbReference type="ChEBI" id="CHEBI:74257"/>
        <dbReference type="ChEBI" id="CHEBI:456215"/>
        <dbReference type="EC" id="2.7.1.180"/>
    </reaction>
</comment>
<feature type="binding site" evidence="11">
    <location>
        <position position="304"/>
    </location>
    <ligand>
        <name>Mg(2+)</name>
        <dbReference type="ChEBI" id="CHEBI:18420"/>
    </ligand>
</feature>
<evidence type="ECO:0000313" key="15">
    <source>
        <dbReference type="Proteomes" id="UP000234775"/>
    </source>
</evidence>
<evidence type="ECO:0000256" key="10">
    <source>
        <dbReference type="PIRNR" id="PIRNR006268"/>
    </source>
</evidence>
<evidence type="ECO:0000256" key="2">
    <source>
        <dbReference type="ARBA" id="ARBA00016337"/>
    </source>
</evidence>
<dbReference type="Pfam" id="PF02424">
    <property type="entry name" value="ApbE"/>
    <property type="match status" value="1"/>
</dbReference>
<dbReference type="GO" id="GO:0005886">
    <property type="term" value="C:plasma membrane"/>
    <property type="evidence" value="ECO:0007669"/>
    <property type="project" value="UniProtKB-SubCell"/>
</dbReference>
<feature type="binding site" evidence="11">
    <location>
        <position position="308"/>
    </location>
    <ligand>
        <name>Mg(2+)</name>
        <dbReference type="ChEBI" id="CHEBI:18420"/>
    </ligand>
</feature>
<dbReference type="Gene3D" id="3.10.520.10">
    <property type="entry name" value="ApbE-like domains"/>
    <property type="match status" value="1"/>
</dbReference>
<comment type="caution">
    <text evidence="14">The sequence shown here is derived from an EMBL/GenBank/DDBJ whole genome shotgun (WGS) entry which is preliminary data.</text>
</comment>
<dbReference type="PROSITE" id="PS51257">
    <property type="entry name" value="PROKAR_LIPOPROTEIN"/>
    <property type="match status" value="1"/>
</dbReference>
<dbReference type="KEGG" id="acg:AWM71_02680"/>